<gene>
    <name evidence="3" type="ORF">PHJA_000347400</name>
</gene>
<evidence type="ECO:0000313" key="3">
    <source>
        <dbReference type="EMBL" id="GFP82041.1"/>
    </source>
</evidence>
<dbReference type="SUPFAM" id="SSF50965">
    <property type="entry name" value="Galactose oxidase, central domain"/>
    <property type="match status" value="1"/>
</dbReference>
<keyword evidence="4" id="KW-1185">Reference proteome</keyword>
<evidence type="ECO:0000259" key="2">
    <source>
        <dbReference type="Pfam" id="PF07734"/>
    </source>
</evidence>
<accession>A0A830BIY8</accession>
<dbReference type="NCBIfam" id="TIGR01640">
    <property type="entry name" value="F_box_assoc_1"/>
    <property type="match status" value="1"/>
</dbReference>
<organism evidence="3 4">
    <name type="scientific">Phtheirospermum japonicum</name>
    <dbReference type="NCBI Taxonomy" id="374723"/>
    <lineage>
        <taxon>Eukaryota</taxon>
        <taxon>Viridiplantae</taxon>
        <taxon>Streptophyta</taxon>
        <taxon>Embryophyta</taxon>
        <taxon>Tracheophyta</taxon>
        <taxon>Spermatophyta</taxon>
        <taxon>Magnoliopsida</taxon>
        <taxon>eudicotyledons</taxon>
        <taxon>Gunneridae</taxon>
        <taxon>Pentapetalae</taxon>
        <taxon>asterids</taxon>
        <taxon>lamiids</taxon>
        <taxon>Lamiales</taxon>
        <taxon>Orobanchaceae</taxon>
        <taxon>Orobanchaceae incertae sedis</taxon>
        <taxon>Phtheirospermum</taxon>
    </lineage>
</organism>
<dbReference type="InterPro" id="IPR006527">
    <property type="entry name" value="F-box-assoc_dom_typ1"/>
</dbReference>
<dbReference type="Pfam" id="PF00646">
    <property type="entry name" value="F-box"/>
    <property type="match status" value="1"/>
</dbReference>
<dbReference type="PANTHER" id="PTHR35546:SF134">
    <property type="entry name" value="F-BOX ASSOCIATED DOMAIN-CONTAINING PROTEIN"/>
    <property type="match status" value="1"/>
</dbReference>
<feature type="domain" description="F-box" evidence="1">
    <location>
        <begin position="21"/>
        <end position="57"/>
    </location>
</feature>
<dbReference type="Proteomes" id="UP000653305">
    <property type="component" value="Unassembled WGS sequence"/>
</dbReference>
<reference evidence="3" key="1">
    <citation type="submission" date="2020-07" db="EMBL/GenBank/DDBJ databases">
        <title>Ethylene signaling mediates host invasion by parasitic plants.</title>
        <authorList>
            <person name="Yoshida S."/>
        </authorList>
    </citation>
    <scope>NUCLEOTIDE SEQUENCE</scope>
    <source>
        <strain evidence="3">Okayama</strain>
    </source>
</reference>
<dbReference type="Pfam" id="PF07734">
    <property type="entry name" value="FBA_1"/>
    <property type="match status" value="1"/>
</dbReference>
<dbReference type="InterPro" id="IPR036047">
    <property type="entry name" value="F-box-like_dom_sf"/>
</dbReference>
<dbReference type="AlphaFoldDB" id="A0A830BIY8"/>
<dbReference type="InterPro" id="IPR055290">
    <property type="entry name" value="At3g26010-like"/>
</dbReference>
<comment type="caution">
    <text evidence="3">The sequence shown here is derived from an EMBL/GenBank/DDBJ whole genome shotgun (WGS) entry which is preliminary data.</text>
</comment>
<dbReference type="InterPro" id="IPR001810">
    <property type="entry name" value="F-box_dom"/>
</dbReference>
<sequence length="357" mass="41404">MQRRGRFSVRSSAAAIIGSNDDLLIELLIFFPAKSLIKFQLVSKQWQSVISSPSFRHLHTLHYNRRPKPQTSLLLRFSSSFFICHPTFKRLVPFSGFQHVDVLQSCNGLLLLRCGRKSCYVFNPTTMQARDLRPPKAFIGLCLAFDPSKSPHYKVFCFRSHIVLSVSVSVYESETHAWTDRPVESCLEVGRFCDGVYWNGSVYFIKSHGTSRRFSLEDERVYRLPISPRAMSKKHHIIETNGHMHSVLLSDNYLYVYELSDVDFGWSTKYFADLKPVWATFGAENRSRISLLGMIREERVENSMLLVHVPGKIMIYRFLTKTFEVLVDLSRESYFEEGRLQFDFWTAHQFIESLAPV</sequence>
<protein>
    <submittedName>
        <fullName evidence="3">F-box protein at5g07610</fullName>
    </submittedName>
</protein>
<dbReference type="EMBL" id="BMAC01000037">
    <property type="protein sequence ID" value="GFP82041.1"/>
    <property type="molecule type" value="Genomic_DNA"/>
</dbReference>
<dbReference type="SUPFAM" id="SSF81383">
    <property type="entry name" value="F-box domain"/>
    <property type="match status" value="1"/>
</dbReference>
<dbReference type="OrthoDB" id="605328at2759"/>
<dbReference type="InterPro" id="IPR011043">
    <property type="entry name" value="Gal_Oxase/kelch_b-propeller"/>
</dbReference>
<evidence type="ECO:0000313" key="4">
    <source>
        <dbReference type="Proteomes" id="UP000653305"/>
    </source>
</evidence>
<proteinExistence type="predicted"/>
<feature type="domain" description="F-box associated beta-propeller type 1" evidence="2">
    <location>
        <begin position="103"/>
        <end position="221"/>
    </location>
</feature>
<dbReference type="Gene3D" id="1.20.1280.50">
    <property type="match status" value="1"/>
</dbReference>
<evidence type="ECO:0000259" key="1">
    <source>
        <dbReference type="Pfam" id="PF00646"/>
    </source>
</evidence>
<dbReference type="PANTHER" id="PTHR35546">
    <property type="entry name" value="F-BOX PROTEIN INTERACTION DOMAIN PROTEIN-RELATED"/>
    <property type="match status" value="1"/>
</dbReference>
<dbReference type="InterPro" id="IPR017451">
    <property type="entry name" value="F-box-assoc_interact_dom"/>
</dbReference>
<name>A0A830BIY8_9LAMI</name>